<gene>
    <name evidence="9" type="ORF">KUM34_002960</name>
</gene>
<protein>
    <submittedName>
        <fullName evidence="9">Acetoacetate--CoA ligase</fullName>
        <ecNumber evidence="9">6.2.1.16</ecNumber>
    </submittedName>
</protein>
<evidence type="ECO:0000256" key="3">
    <source>
        <dbReference type="ARBA" id="ARBA00022741"/>
    </source>
</evidence>
<dbReference type="EMBL" id="CP083974">
    <property type="protein sequence ID" value="UZF45671.1"/>
    <property type="molecule type" value="Genomic_DNA"/>
</dbReference>
<feature type="domain" description="AMP-dependent synthetase/ligase" evidence="6">
    <location>
        <begin position="103"/>
        <end position="481"/>
    </location>
</feature>
<keyword evidence="3" id="KW-0547">Nucleotide-binding</keyword>
<dbReference type="EC" id="6.2.1.16" evidence="9"/>
<evidence type="ECO:0000256" key="1">
    <source>
        <dbReference type="ARBA" id="ARBA00006432"/>
    </source>
</evidence>
<dbReference type="PROSITE" id="PS00455">
    <property type="entry name" value="AMP_BINDING"/>
    <property type="match status" value="1"/>
</dbReference>
<dbReference type="Pfam" id="PF00501">
    <property type="entry name" value="AMP-binding"/>
    <property type="match status" value="1"/>
</dbReference>
<dbReference type="InterPro" id="IPR042099">
    <property type="entry name" value="ANL_N_sf"/>
</dbReference>
<dbReference type="Pfam" id="PF13193">
    <property type="entry name" value="AMP-binding_C"/>
    <property type="match status" value="1"/>
</dbReference>
<keyword evidence="2 9" id="KW-0436">Ligase</keyword>
<evidence type="ECO:0000313" key="9">
    <source>
        <dbReference type="EMBL" id="UZF45671.1"/>
    </source>
</evidence>
<dbReference type="NCBIfam" id="NF002937">
    <property type="entry name" value="PRK03584.1"/>
    <property type="match status" value="1"/>
</dbReference>
<dbReference type="InterPro" id="IPR000873">
    <property type="entry name" value="AMP-dep_synth/lig_dom"/>
</dbReference>
<dbReference type="NCBIfam" id="TIGR01217">
    <property type="entry name" value="ac_ac_CoA_syn"/>
    <property type="match status" value="1"/>
</dbReference>
<keyword evidence="4" id="KW-0067">ATP-binding</keyword>
<proteinExistence type="inferred from homology"/>
<dbReference type="PANTHER" id="PTHR42921">
    <property type="entry name" value="ACETOACETYL-COA SYNTHETASE"/>
    <property type="match status" value="1"/>
</dbReference>
<evidence type="ECO:0000256" key="2">
    <source>
        <dbReference type="ARBA" id="ARBA00022598"/>
    </source>
</evidence>
<dbReference type="Gene3D" id="3.40.50.12780">
    <property type="entry name" value="N-terminal domain of ligase-like"/>
    <property type="match status" value="1"/>
</dbReference>
<accession>A0AA46WWE1</accession>
<dbReference type="GO" id="GO:0006629">
    <property type="term" value="P:lipid metabolic process"/>
    <property type="evidence" value="ECO:0007669"/>
    <property type="project" value="InterPro"/>
</dbReference>
<dbReference type="InterPro" id="IPR020845">
    <property type="entry name" value="AMP-binding_CS"/>
</dbReference>
<evidence type="ECO:0000259" key="8">
    <source>
        <dbReference type="Pfam" id="PF16177"/>
    </source>
</evidence>
<dbReference type="GO" id="GO:0030729">
    <property type="term" value="F:acetoacetate-CoA ligase activity"/>
    <property type="evidence" value="ECO:0007669"/>
    <property type="project" value="UniProtKB-EC"/>
</dbReference>
<reference evidence="9 10" key="1">
    <citation type="journal article" date="2021" name="Front. Microbiol.">
        <title>Bacterial Transformation of Aromatic Monomers in Softwood Black Liquor.</title>
        <authorList>
            <person name="Navas L.E."/>
            <person name="Dexter G."/>
            <person name="Liu J."/>
            <person name="Levy-Booth D."/>
            <person name="Cho M."/>
            <person name="Jang S.K."/>
            <person name="Mansfield S.D."/>
            <person name="Renneckar S."/>
            <person name="Mohn W.W."/>
            <person name="Eltis L.D."/>
        </authorList>
    </citation>
    <scope>NUCLEOTIDE SEQUENCE [LARGE SCALE GENOMIC DNA]</scope>
    <source>
        <strain evidence="9 10">GD02</strain>
    </source>
</reference>
<name>A0AA46WWE1_RHORH</name>
<dbReference type="InterPro" id="IPR005914">
    <property type="entry name" value="Acac_CoA_synth"/>
</dbReference>
<dbReference type="Proteomes" id="UP001162740">
    <property type="component" value="Chromosome"/>
</dbReference>
<dbReference type="InterPro" id="IPR025110">
    <property type="entry name" value="AMP-bd_C"/>
</dbReference>
<evidence type="ECO:0000259" key="7">
    <source>
        <dbReference type="Pfam" id="PF13193"/>
    </source>
</evidence>
<dbReference type="SUPFAM" id="SSF56801">
    <property type="entry name" value="Acetyl-CoA synthetase-like"/>
    <property type="match status" value="1"/>
</dbReference>
<dbReference type="Pfam" id="PF16177">
    <property type="entry name" value="ACAS_N"/>
    <property type="match status" value="1"/>
</dbReference>
<dbReference type="RefSeq" id="WP_229583471.1">
    <property type="nucleotide sequence ID" value="NZ_CP083974.1"/>
</dbReference>
<dbReference type="PANTHER" id="PTHR42921:SF1">
    <property type="entry name" value="ACETOACETYL-COA SYNTHETASE"/>
    <property type="match status" value="1"/>
</dbReference>
<evidence type="ECO:0000256" key="5">
    <source>
        <dbReference type="SAM" id="MobiDB-lite"/>
    </source>
</evidence>
<evidence type="ECO:0000256" key="4">
    <source>
        <dbReference type="ARBA" id="ARBA00022840"/>
    </source>
</evidence>
<evidence type="ECO:0000259" key="6">
    <source>
        <dbReference type="Pfam" id="PF00501"/>
    </source>
</evidence>
<organism evidence="9 10">
    <name type="scientific">Rhodococcus rhodochrous</name>
    <dbReference type="NCBI Taxonomy" id="1829"/>
    <lineage>
        <taxon>Bacteria</taxon>
        <taxon>Bacillati</taxon>
        <taxon>Actinomycetota</taxon>
        <taxon>Actinomycetes</taxon>
        <taxon>Mycobacteriales</taxon>
        <taxon>Nocardiaceae</taxon>
        <taxon>Rhodococcus</taxon>
    </lineage>
</organism>
<dbReference type="GO" id="GO:0005524">
    <property type="term" value="F:ATP binding"/>
    <property type="evidence" value="ECO:0007669"/>
    <property type="project" value="UniProtKB-KW"/>
</dbReference>
<feature type="domain" description="Acetyl-coenzyme A synthetase N-terminal" evidence="8">
    <location>
        <begin position="45"/>
        <end position="101"/>
    </location>
</feature>
<feature type="domain" description="AMP-binding enzyme C-terminal" evidence="7">
    <location>
        <begin position="548"/>
        <end position="623"/>
    </location>
</feature>
<dbReference type="InterPro" id="IPR032387">
    <property type="entry name" value="ACAS_N"/>
</dbReference>
<sequence length="689" mass="75103">MSPLSKPTAGRPVTWQPTVRQQQQSRLWDFMTWVGEHRNVHLTDYRALWQWSVQDLSAFWDSVREYFGVLGDGFDGPALAEERMPGARWYPNATLNFAENVLRHAQDPALAGATALLTVTEENAVTELTWRQLEAQVASLAGHLRRLGVEPGDRVAAVLPNLPEAIIGLLATASIGAIWTINSPDLSAAATLDRLRQLEPTILIGVDGYRFNGTDFDRREHLTAVEAGLPSVRHTIVVRNAYPAVPEPDCARIAFEDLVTDTADADYHRVAFDHPLWILFSSGTTGAPKGIVHGHGGITLEALKGTGLNQDMGPGDLYYVAANTSWMVWNTLVNNLMSGASVVTYAGSPMFGRKDRQFEIIALTGATMFATGAAYLSVVEKSGLQPRTDWDLSRLRAILSTGSPLPDSTWLWVHEHVKPDVHLGSDSGGTDICSGFIGSNPLEPVHLGELQGPLLGVAVEAWSETGDRVVGDVGEMIITRPMPSMPVFFWGDTDGAKYRSSYFEKFPGVWTHGDWITETTDGTFVVHGRSDATLNRGGVRLGSADIYAALQHVPEVSDSLVIGLEQPNGGYYMPLFVTLAPGVTLSAELDAKIRSTIREHTSPRHVPDEIITAPAIPITHANKKIEVPIKKLFLGHDPDTAVNRGSLANPEAIDWYIDQAHEFRAAQETRTEAPAGESNTQLPEGANAR</sequence>
<dbReference type="Gene3D" id="3.30.300.30">
    <property type="match status" value="1"/>
</dbReference>
<dbReference type="InterPro" id="IPR045851">
    <property type="entry name" value="AMP-bd_C_sf"/>
</dbReference>
<comment type="similarity">
    <text evidence="1">Belongs to the ATP-dependent AMP-binding enzyme family.</text>
</comment>
<dbReference type="AlphaFoldDB" id="A0AA46WWE1"/>
<feature type="region of interest" description="Disordered" evidence="5">
    <location>
        <begin position="666"/>
        <end position="689"/>
    </location>
</feature>
<evidence type="ECO:0000313" key="10">
    <source>
        <dbReference type="Proteomes" id="UP001162740"/>
    </source>
</evidence>